<feature type="transmembrane region" description="Helical" evidence="1">
    <location>
        <begin position="32"/>
        <end position="53"/>
    </location>
</feature>
<comment type="caution">
    <text evidence="2">The sequence shown here is derived from an EMBL/GenBank/DDBJ whole genome shotgun (WGS) entry which is preliminary data.</text>
</comment>
<dbReference type="EMBL" id="LXQA010322180">
    <property type="protein sequence ID" value="MCI43800.1"/>
    <property type="molecule type" value="Genomic_DNA"/>
</dbReference>
<keyword evidence="1" id="KW-1133">Transmembrane helix</keyword>
<dbReference type="AlphaFoldDB" id="A0A392S730"/>
<keyword evidence="3" id="KW-1185">Reference proteome</keyword>
<protein>
    <submittedName>
        <fullName evidence="2">Uncharacterized protein</fullName>
    </submittedName>
</protein>
<organism evidence="2 3">
    <name type="scientific">Trifolium medium</name>
    <dbReference type="NCBI Taxonomy" id="97028"/>
    <lineage>
        <taxon>Eukaryota</taxon>
        <taxon>Viridiplantae</taxon>
        <taxon>Streptophyta</taxon>
        <taxon>Embryophyta</taxon>
        <taxon>Tracheophyta</taxon>
        <taxon>Spermatophyta</taxon>
        <taxon>Magnoliopsida</taxon>
        <taxon>eudicotyledons</taxon>
        <taxon>Gunneridae</taxon>
        <taxon>Pentapetalae</taxon>
        <taxon>rosids</taxon>
        <taxon>fabids</taxon>
        <taxon>Fabales</taxon>
        <taxon>Fabaceae</taxon>
        <taxon>Papilionoideae</taxon>
        <taxon>50 kb inversion clade</taxon>
        <taxon>NPAAA clade</taxon>
        <taxon>Hologalegina</taxon>
        <taxon>IRL clade</taxon>
        <taxon>Trifolieae</taxon>
        <taxon>Trifolium</taxon>
    </lineage>
</organism>
<feature type="non-terminal residue" evidence="2">
    <location>
        <position position="1"/>
    </location>
</feature>
<keyword evidence="1" id="KW-0472">Membrane</keyword>
<accession>A0A392S730</accession>
<evidence type="ECO:0000256" key="1">
    <source>
        <dbReference type="SAM" id="Phobius"/>
    </source>
</evidence>
<proteinExistence type="predicted"/>
<name>A0A392S730_9FABA</name>
<evidence type="ECO:0000313" key="3">
    <source>
        <dbReference type="Proteomes" id="UP000265520"/>
    </source>
</evidence>
<dbReference type="Proteomes" id="UP000265520">
    <property type="component" value="Unassembled WGS sequence"/>
</dbReference>
<evidence type="ECO:0000313" key="2">
    <source>
        <dbReference type="EMBL" id="MCI43800.1"/>
    </source>
</evidence>
<keyword evidence="1" id="KW-0812">Transmembrane</keyword>
<reference evidence="2 3" key="1">
    <citation type="journal article" date="2018" name="Front. Plant Sci.">
        <title>Red Clover (Trifolium pratense) and Zigzag Clover (T. medium) - A Picture of Genomic Similarities and Differences.</title>
        <authorList>
            <person name="Dluhosova J."/>
            <person name="Istvanek J."/>
            <person name="Nedelnik J."/>
            <person name="Repkova J."/>
        </authorList>
    </citation>
    <scope>NUCLEOTIDE SEQUENCE [LARGE SCALE GENOMIC DNA]</scope>
    <source>
        <strain evidence="3">cv. 10/8</strain>
        <tissue evidence="2">Leaf</tissue>
    </source>
</reference>
<sequence>GCTVWLGDNLYPHIPVGGSMASCDDPATKSPFVASVFVVDYLVLCFLCLRIPFP</sequence>